<keyword evidence="14" id="KW-1208">Phospholipid metabolism</keyword>
<dbReference type="Gene3D" id="1.10.287.3610">
    <property type="match status" value="1"/>
</dbReference>
<feature type="transmembrane region" description="Helical" evidence="19">
    <location>
        <begin position="29"/>
        <end position="46"/>
    </location>
</feature>
<dbReference type="Proteomes" id="UP000679691">
    <property type="component" value="Unassembled WGS sequence"/>
</dbReference>
<feature type="transmembrane region" description="Helical" evidence="19">
    <location>
        <begin position="93"/>
        <end position="114"/>
    </location>
</feature>
<feature type="active site" description="Proton acceptor" evidence="15">
    <location>
        <position position="67"/>
    </location>
</feature>
<protein>
    <submittedName>
        <fullName evidence="20">Diacylglycerol kinase family protein</fullName>
    </submittedName>
</protein>
<evidence type="ECO:0000256" key="5">
    <source>
        <dbReference type="ARBA" id="ARBA00022679"/>
    </source>
</evidence>
<feature type="binding site" evidence="17">
    <location>
        <begin position="92"/>
        <end position="93"/>
    </location>
    <ligand>
        <name>ATP</name>
        <dbReference type="ChEBI" id="CHEBI:30616"/>
    </ligand>
</feature>
<comment type="caution">
    <text evidence="20">The sequence shown here is derived from an EMBL/GenBank/DDBJ whole genome shotgun (WGS) entry which is preliminary data.</text>
</comment>
<dbReference type="EMBL" id="JAGKSB010000003">
    <property type="protein sequence ID" value="MBP3942567.1"/>
    <property type="molecule type" value="Genomic_DNA"/>
</dbReference>
<keyword evidence="3" id="KW-1003">Cell membrane</keyword>
<keyword evidence="7 17" id="KW-0547">Nucleotide-binding</keyword>
<dbReference type="GO" id="GO:0005886">
    <property type="term" value="C:plasma membrane"/>
    <property type="evidence" value="ECO:0007669"/>
    <property type="project" value="UniProtKB-SubCell"/>
</dbReference>
<name>A0A8T4HAU4_9SPHI</name>
<accession>A0A8T4HAU4</accession>
<keyword evidence="10 19" id="KW-1133">Transmembrane helix</keyword>
<evidence type="ECO:0000256" key="3">
    <source>
        <dbReference type="ARBA" id="ARBA00022475"/>
    </source>
</evidence>
<dbReference type="InterPro" id="IPR036945">
    <property type="entry name" value="DAGK_sf"/>
</dbReference>
<proteinExistence type="inferred from homology"/>
<feature type="binding site" evidence="18">
    <location>
        <position position="74"/>
    </location>
    <ligand>
        <name>a divalent metal cation</name>
        <dbReference type="ChEBI" id="CHEBI:60240"/>
    </ligand>
</feature>
<keyword evidence="12 19" id="KW-0472">Membrane</keyword>
<feature type="binding site" evidence="16">
    <location>
        <position position="67"/>
    </location>
    <ligand>
        <name>substrate</name>
    </ligand>
</feature>
<dbReference type="RefSeq" id="WP_353546051.1">
    <property type="nucleotide sequence ID" value="NZ_JAGKSB010000003.1"/>
</dbReference>
<keyword evidence="11" id="KW-0443">Lipid metabolism</keyword>
<feature type="binding site" evidence="17">
    <location>
        <position position="74"/>
    </location>
    <ligand>
        <name>ATP</name>
        <dbReference type="ChEBI" id="CHEBI:30616"/>
    </ligand>
</feature>
<dbReference type="GO" id="GO:0005524">
    <property type="term" value="F:ATP binding"/>
    <property type="evidence" value="ECO:0007669"/>
    <property type="project" value="UniProtKB-KW"/>
</dbReference>
<reference evidence="20" key="1">
    <citation type="submission" date="2021-03" db="EMBL/GenBank/DDBJ databases">
        <authorList>
            <person name="Lu T."/>
            <person name="Wang Q."/>
            <person name="Han X."/>
        </authorList>
    </citation>
    <scope>NUCLEOTIDE SEQUENCE</scope>
    <source>
        <strain evidence="20">WQ 2009</strain>
    </source>
</reference>
<keyword evidence="9 17" id="KW-0067">ATP-binding</keyword>
<evidence type="ECO:0000256" key="11">
    <source>
        <dbReference type="ARBA" id="ARBA00023098"/>
    </source>
</evidence>
<dbReference type="CDD" id="cd14265">
    <property type="entry name" value="UDPK_IM_like"/>
    <property type="match status" value="1"/>
</dbReference>
<dbReference type="InterPro" id="IPR000829">
    <property type="entry name" value="DAGK"/>
</dbReference>
<evidence type="ECO:0000256" key="8">
    <source>
        <dbReference type="ARBA" id="ARBA00022777"/>
    </source>
</evidence>
<keyword evidence="5" id="KW-0808">Transferase</keyword>
<evidence type="ECO:0000256" key="17">
    <source>
        <dbReference type="PIRSR" id="PIRSR600829-3"/>
    </source>
</evidence>
<evidence type="ECO:0000256" key="13">
    <source>
        <dbReference type="ARBA" id="ARBA00023209"/>
    </source>
</evidence>
<evidence type="ECO:0000256" key="16">
    <source>
        <dbReference type="PIRSR" id="PIRSR600829-2"/>
    </source>
</evidence>
<dbReference type="PANTHER" id="PTHR34299">
    <property type="entry name" value="DIACYLGLYCEROL KINASE"/>
    <property type="match status" value="1"/>
</dbReference>
<dbReference type="GO" id="GO:0008654">
    <property type="term" value="P:phospholipid biosynthetic process"/>
    <property type="evidence" value="ECO:0007669"/>
    <property type="project" value="UniProtKB-KW"/>
</dbReference>
<comment type="cofactor">
    <cofactor evidence="18">
        <name>Mg(2+)</name>
        <dbReference type="ChEBI" id="CHEBI:18420"/>
    </cofactor>
    <text evidence="18">Mn(2+), Zn(2+), Cd(2+) and Co(2+) support activity to lesser extents.</text>
</comment>
<dbReference type="AlphaFoldDB" id="A0A8T4HAU4"/>
<feature type="binding site" evidence="17">
    <location>
        <position position="26"/>
    </location>
    <ligand>
        <name>ATP</name>
        <dbReference type="ChEBI" id="CHEBI:30616"/>
    </ligand>
</feature>
<organism evidence="20 21">
    <name type="scientific">Rhinopithecimicrobium faecis</name>
    <dbReference type="NCBI Taxonomy" id="2820698"/>
    <lineage>
        <taxon>Bacteria</taxon>
        <taxon>Pseudomonadati</taxon>
        <taxon>Bacteroidota</taxon>
        <taxon>Sphingobacteriia</taxon>
        <taxon>Sphingobacteriales</taxon>
        <taxon>Sphingobacteriaceae</taxon>
        <taxon>Rhinopithecimicrobium</taxon>
    </lineage>
</organism>
<evidence type="ECO:0000256" key="14">
    <source>
        <dbReference type="ARBA" id="ARBA00023264"/>
    </source>
</evidence>
<comment type="similarity">
    <text evidence="2">Belongs to the bacterial diacylglycerol kinase family.</text>
</comment>
<sequence>MIEFLIGRLKSFKFAFKGLAWVFTHEKNAQFHLLATVVVLGISYLLDLSTFEWLCIVIAIGIVLLSELLNTAIEKLADFVSQEQHPQIGIAKDVAAGAVLIATLTAVVIGLVIFTPKVLLLFSKIVLVN</sequence>
<evidence type="ECO:0000256" key="1">
    <source>
        <dbReference type="ARBA" id="ARBA00004651"/>
    </source>
</evidence>
<gene>
    <name evidence="20" type="ORF">J5U18_03140</name>
</gene>
<dbReference type="PANTHER" id="PTHR34299:SF1">
    <property type="entry name" value="DIACYLGLYCEROL KINASE"/>
    <property type="match status" value="1"/>
</dbReference>
<dbReference type="Pfam" id="PF01219">
    <property type="entry name" value="DAGK_prokar"/>
    <property type="match status" value="1"/>
</dbReference>
<dbReference type="GO" id="GO:0016301">
    <property type="term" value="F:kinase activity"/>
    <property type="evidence" value="ECO:0007669"/>
    <property type="project" value="UniProtKB-KW"/>
</dbReference>
<evidence type="ECO:0000256" key="10">
    <source>
        <dbReference type="ARBA" id="ARBA00022989"/>
    </source>
</evidence>
<keyword evidence="6 19" id="KW-0812">Transmembrane</keyword>
<keyword evidence="13" id="KW-0594">Phospholipid biosynthesis</keyword>
<feature type="transmembrane region" description="Helical" evidence="19">
    <location>
        <begin position="53"/>
        <end position="73"/>
    </location>
</feature>
<evidence type="ECO:0000256" key="4">
    <source>
        <dbReference type="ARBA" id="ARBA00022516"/>
    </source>
</evidence>
<comment type="subcellular location">
    <subcellularLocation>
        <location evidence="1">Cell membrane</location>
        <topology evidence="1">Multi-pass membrane protein</topology>
    </subcellularLocation>
</comment>
<evidence type="ECO:0000256" key="12">
    <source>
        <dbReference type="ARBA" id="ARBA00023136"/>
    </source>
</evidence>
<evidence type="ECO:0000313" key="20">
    <source>
        <dbReference type="EMBL" id="MBP3942567.1"/>
    </source>
</evidence>
<evidence type="ECO:0000256" key="19">
    <source>
        <dbReference type="SAM" id="Phobius"/>
    </source>
</evidence>
<keyword evidence="21" id="KW-1185">Reference proteome</keyword>
<keyword evidence="8 20" id="KW-0418">Kinase</keyword>
<evidence type="ECO:0000313" key="21">
    <source>
        <dbReference type="Proteomes" id="UP000679691"/>
    </source>
</evidence>
<evidence type="ECO:0000256" key="15">
    <source>
        <dbReference type="PIRSR" id="PIRSR600829-1"/>
    </source>
</evidence>
<evidence type="ECO:0000256" key="7">
    <source>
        <dbReference type="ARBA" id="ARBA00022741"/>
    </source>
</evidence>
<evidence type="ECO:0000256" key="6">
    <source>
        <dbReference type="ARBA" id="ARBA00022692"/>
    </source>
</evidence>
<dbReference type="InterPro" id="IPR033717">
    <property type="entry name" value="UDPK"/>
</dbReference>
<evidence type="ECO:0000256" key="2">
    <source>
        <dbReference type="ARBA" id="ARBA00005967"/>
    </source>
</evidence>
<dbReference type="GO" id="GO:0046872">
    <property type="term" value="F:metal ion binding"/>
    <property type="evidence" value="ECO:0007669"/>
    <property type="project" value="UniProtKB-KW"/>
</dbReference>
<evidence type="ECO:0000256" key="9">
    <source>
        <dbReference type="ARBA" id="ARBA00022840"/>
    </source>
</evidence>
<feature type="binding site" evidence="18">
    <location>
        <position position="26"/>
    </location>
    <ligand>
        <name>a divalent metal cation</name>
        <dbReference type="ChEBI" id="CHEBI:60240"/>
    </ligand>
</feature>
<keyword evidence="18" id="KW-0460">Magnesium</keyword>
<keyword evidence="18" id="KW-0479">Metal-binding</keyword>
<keyword evidence="4" id="KW-0444">Lipid biosynthesis</keyword>
<feature type="binding site" evidence="17">
    <location>
        <begin position="83"/>
        <end position="85"/>
    </location>
    <ligand>
        <name>ATP</name>
        <dbReference type="ChEBI" id="CHEBI:30616"/>
    </ligand>
</feature>
<evidence type="ECO:0000256" key="18">
    <source>
        <dbReference type="PIRSR" id="PIRSR600829-4"/>
    </source>
</evidence>